<dbReference type="RefSeq" id="WP_075766950.1">
    <property type="nucleotide sequence ID" value="NZ_MJIL01000090.1"/>
</dbReference>
<dbReference type="AlphaFoldDB" id="A0A1Q9GEW6"/>
<feature type="domain" description="UspA" evidence="5">
    <location>
        <begin position="3"/>
        <end position="144"/>
    </location>
</feature>
<comment type="subcellular location">
    <subcellularLocation>
        <location evidence="1">Cytoplasm</location>
    </subcellularLocation>
</comment>
<dbReference type="Gene3D" id="3.40.50.12370">
    <property type="match status" value="1"/>
</dbReference>
<dbReference type="PANTHER" id="PTHR47892">
    <property type="entry name" value="UNIVERSAL STRESS PROTEIN E"/>
    <property type="match status" value="1"/>
</dbReference>
<dbReference type="STRING" id="1903952.BIT28_07050"/>
<evidence type="ECO:0000256" key="3">
    <source>
        <dbReference type="ARBA" id="ARBA00022490"/>
    </source>
</evidence>
<gene>
    <name evidence="6" type="ORF">BIT28_07050</name>
</gene>
<dbReference type="InterPro" id="IPR006016">
    <property type="entry name" value="UspA"/>
</dbReference>
<evidence type="ECO:0000256" key="1">
    <source>
        <dbReference type="ARBA" id="ARBA00004496"/>
    </source>
</evidence>
<reference evidence="6 7" key="1">
    <citation type="submission" date="2016-09" db="EMBL/GenBank/DDBJ databases">
        <title>Photobacterium proteolyticum sp. nov. a protease producing bacterium isolated from ocean sediments of Laizhou Bay.</title>
        <authorList>
            <person name="Li Y."/>
        </authorList>
    </citation>
    <scope>NUCLEOTIDE SEQUENCE [LARGE SCALE GENOMIC DNA]</scope>
    <source>
        <strain evidence="6 7">13-12</strain>
    </source>
</reference>
<evidence type="ECO:0000256" key="2">
    <source>
        <dbReference type="ARBA" id="ARBA00008791"/>
    </source>
</evidence>
<evidence type="ECO:0000256" key="4">
    <source>
        <dbReference type="ARBA" id="ARBA00037131"/>
    </source>
</evidence>
<sequence>MTYRRLLIPLAPKQPLGSGFHQALHFANQEKARVTLFAVIEKLAEMQDLSRYSVSTLNLLDNATSQCERELKEHIETLSPEYPDIEFDAVVTTGIPYIEIIKGAEKTGSDLIVIDAHRDHKETACQWGTSTRHLMRESNIPLWTINPLRESQQIKKVVAAIDVTGTDLTELNEKILQHAFKFANMNQATLYLCHAWRLESEGYLREWNRCDDLEIAVIAKKLREDRASRLEALMEPYADSKTSVEITMLEGDAKKILPDYINSHDIDLVIMGTVCRTGIAGFVMGNTAEYMLDKIQCSVITLKPEGFKSPVLE</sequence>
<evidence type="ECO:0000313" key="6">
    <source>
        <dbReference type="EMBL" id="OLQ72933.1"/>
    </source>
</evidence>
<comment type="caution">
    <text evidence="6">The sequence shown here is derived from an EMBL/GenBank/DDBJ whole genome shotgun (WGS) entry which is preliminary data.</text>
</comment>
<keyword evidence="3" id="KW-0963">Cytoplasm</keyword>
<dbReference type="GO" id="GO:0005737">
    <property type="term" value="C:cytoplasm"/>
    <property type="evidence" value="ECO:0007669"/>
    <property type="project" value="UniProtKB-SubCell"/>
</dbReference>
<dbReference type="SUPFAM" id="SSF52402">
    <property type="entry name" value="Adenine nucleotide alpha hydrolases-like"/>
    <property type="match status" value="2"/>
</dbReference>
<dbReference type="Proteomes" id="UP000186905">
    <property type="component" value="Unassembled WGS sequence"/>
</dbReference>
<evidence type="ECO:0000259" key="5">
    <source>
        <dbReference type="Pfam" id="PF00582"/>
    </source>
</evidence>
<evidence type="ECO:0000313" key="7">
    <source>
        <dbReference type="Proteomes" id="UP000186905"/>
    </source>
</evidence>
<keyword evidence="7" id="KW-1185">Reference proteome</keyword>
<dbReference type="OrthoDB" id="239260at2"/>
<dbReference type="EMBL" id="MJIL01000090">
    <property type="protein sequence ID" value="OLQ72933.1"/>
    <property type="molecule type" value="Genomic_DNA"/>
</dbReference>
<accession>A0A1Q9GEW6</accession>
<comment type="similarity">
    <text evidence="2">Belongs to the universal stress protein A family.</text>
</comment>
<dbReference type="PANTHER" id="PTHR47892:SF1">
    <property type="entry name" value="UNIVERSAL STRESS PROTEIN E"/>
    <property type="match status" value="1"/>
</dbReference>
<proteinExistence type="inferred from homology"/>
<name>A0A1Q9GEW6_9GAMM</name>
<dbReference type="CDD" id="cd00293">
    <property type="entry name" value="USP-like"/>
    <property type="match status" value="1"/>
</dbReference>
<dbReference type="Pfam" id="PF00582">
    <property type="entry name" value="Usp"/>
    <property type="match status" value="2"/>
</dbReference>
<organism evidence="6 7">
    <name type="scientific">Photobacterium proteolyticum</name>
    <dbReference type="NCBI Taxonomy" id="1903952"/>
    <lineage>
        <taxon>Bacteria</taxon>
        <taxon>Pseudomonadati</taxon>
        <taxon>Pseudomonadota</taxon>
        <taxon>Gammaproteobacteria</taxon>
        <taxon>Vibrionales</taxon>
        <taxon>Vibrionaceae</taxon>
        <taxon>Photobacterium</taxon>
    </lineage>
</organism>
<feature type="domain" description="UspA" evidence="5">
    <location>
        <begin position="165"/>
        <end position="302"/>
    </location>
</feature>
<protein>
    <submittedName>
        <fullName evidence="6">Universal stress protein</fullName>
    </submittedName>
</protein>
<comment type="function">
    <text evidence="4">Required for resistance to DNA-damaging agents.</text>
</comment>